<dbReference type="STRING" id="306541.SAMN05421668_101191"/>
<accession>A0A1I6P457</accession>
<evidence type="ECO:0000313" key="6">
    <source>
        <dbReference type="EMBL" id="SFS35006.1"/>
    </source>
</evidence>
<dbReference type="PROSITE" id="PS01124">
    <property type="entry name" value="HTH_ARAC_FAMILY_2"/>
    <property type="match status" value="1"/>
</dbReference>
<dbReference type="Gene3D" id="1.10.10.60">
    <property type="entry name" value="Homeodomain-like"/>
    <property type="match status" value="2"/>
</dbReference>
<evidence type="ECO:0000313" key="5">
    <source>
        <dbReference type="EMBL" id="GEM03129.1"/>
    </source>
</evidence>
<evidence type="ECO:0000259" key="4">
    <source>
        <dbReference type="PROSITE" id="PS01124"/>
    </source>
</evidence>
<feature type="domain" description="HTH araC/xylS-type" evidence="4">
    <location>
        <begin position="173"/>
        <end position="271"/>
    </location>
</feature>
<dbReference type="PROSITE" id="PS00041">
    <property type="entry name" value="HTH_ARAC_FAMILY_1"/>
    <property type="match status" value="1"/>
</dbReference>
<evidence type="ECO:0000256" key="3">
    <source>
        <dbReference type="ARBA" id="ARBA00023163"/>
    </source>
</evidence>
<name>A0A1I6P457_9BACI</name>
<keyword evidence="3" id="KW-0804">Transcription</keyword>
<dbReference type="GO" id="GO:0003700">
    <property type="term" value="F:DNA-binding transcription factor activity"/>
    <property type="evidence" value="ECO:0007669"/>
    <property type="project" value="InterPro"/>
</dbReference>
<dbReference type="InterPro" id="IPR020449">
    <property type="entry name" value="Tscrpt_reg_AraC-type_HTH"/>
</dbReference>
<reference evidence="6 7" key="1">
    <citation type="submission" date="2016-10" db="EMBL/GenBank/DDBJ databases">
        <authorList>
            <person name="de Groot N.N."/>
        </authorList>
    </citation>
    <scope>NUCLEOTIDE SEQUENCE [LARGE SCALE GENOMIC DNA]</scope>
    <source>
        <strain evidence="6 7">DSM 17074</strain>
    </source>
</reference>
<proteinExistence type="predicted"/>
<dbReference type="EMBL" id="FPAI01000001">
    <property type="protein sequence ID" value="SFS35006.1"/>
    <property type="molecule type" value="Genomic_DNA"/>
</dbReference>
<keyword evidence="8" id="KW-1185">Reference proteome</keyword>
<dbReference type="InterPro" id="IPR018060">
    <property type="entry name" value="HTH_AraC"/>
</dbReference>
<dbReference type="InterPro" id="IPR014710">
    <property type="entry name" value="RmlC-like_jellyroll"/>
</dbReference>
<sequence>MAHDFYQLMNNKKEALSFKLLYITHSEYDKNWHSLTHTHHFTELFYIVSGKGSFVLPTHEISVQKNDLIVINPNVEHTERSNFKDSLEYIALGIEGIAFTLTDNDPYGLFTYQDDQDDILYQLKKLLYEVEKKDVRYEHVCQNIIEILIVKLLRSKKLSIEKSEAKQLSHAIALAKYYMTQNFHDPITLDILARISNINKYYLVHLFKEELGMTPIAYLNNLRINEAKHLLATTTMTVGEISHITGFSSQSFFTQAFKRETSMTPSSYRQQQFELTESH</sequence>
<dbReference type="RefSeq" id="WP_089852716.1">
    <property type="nucleotide sequence ID" value="NZ_BJWJ01000001.1"/>
</dbReference>
<dbReference type="SMART" id="SM00342">
    <property type="entry name" value="HTH_ARAC"/>
    <property type="match status" value="1"/>
</dbReference>
<dbReference type="EMBL" id="BJWJ01000001">
    <property type="protein sequence ID" value="GEM03129.1"/>
    <property type="molecule type" value="Genomic_DNA"/>
</dbReference>
<dbReference type="PRINTS" id="PR00032">
    <property type="entry name" value="HTHARAC"/>
</dbReference>
<protein>
    <submittedName>
        <fullName evidence="5">AraC family transcriptional regulator</fullName>
    </submittedName>
    <submittedName>
        <fullName evidence="6">AraC-like ligand binding domain-containing protein</fullName>
    </submittedName>
</protein>
<organism evidence="6 7">
    <name type="scientific">Halolactibacillus miurensis</name>
    <dbReference type="NCBI Taxonomy" id="306541"/>
    <lineage>
        <taxon>Bacteria</taxon>
        <taxon>Bacillati</taxon>
        <taxon>Bacillota</taxon>
        <taxon>Bacilli</taxon>
        <taxon>Bacillales</taxon>
        <taxon>Bacillaceae</taxon>
        <taxon>Halolactibacillus</taxon>
    </lineage>
</organism>
<gene>
    <name evidence="5" type="ORF">HMI01_01170</name>
    <name evidence="6" type="ORF">SAMN05421668_101191</name>
</gene>
<dbReference type="AlphaFoldDB" id="A0A1I6P457"/>
<dbReference type="PANTHER" id="PTHR43280:SF2">
    <property type="entry name" value="HTH-TYPE TRANSCRIPTIONAL REGULATOR EXSA"/>
    <property type="match status" value="1"/>
</dbReference>
<keyword evidence="2" id="KW-0238">DNA-binding</keyword>
<dbReference type="SUPFAM" id="SSF51215">
    <property type="entry name" value="Regulatory protein AraC"/>
    <property type="match status" value="1"/>
</dbReference>
<evidence type="ECO:0000313" key="8">
    <source>
        <dbReference type="Proteomes" id="UP000321773"/>
    </source>
</evidence>
<dbReference type="GO" id="GO:0043565">
    <property type="term" value="F:sequence-specific DNA binding"/>
    <property type="evidence" value="ECO:0007669"/>
    <property type="project" value="InterPro"/>
</dbReference>
<evidence type="ECO:0000256" key="1">
    <source>
        <dbReference type="ARBA" id="ARBA00023015"/>
    </source>
</evidence>
<dbReference type="Proteomes" id="UP000321773">
    <property type="component" value="Unassembled WGS sequence"/>
</dbReference>
<dbReference type="InterPro" id="IPR009057">
    <property type="entry name" value="Homeodomain-like_sf"/>
</dbReference>
<keyword evidence="1" id="KW-0805">Transcription regulation</keyword>
<evidence type="ECO:0000313" key="7">
    <source>
        <dbReference type="Proteomes" id="UP000199139"/>
    </source>
</evidence>
<dbReference type="SUPFAM" id="SSF46689">
    <property type="entry name" value="Homeodomain-like"/>
    <property type="match status" value="2"/>
</dbReference>
<dbReference type="InterPro" id="IPR013096">
    <property type="entry name" value="Cupin_2"/>
</dbReference>
<dbReference type="Proteomes" id="UP000199139">
    <property type="component" value="Unassembled WGS sequence"/>
</dbReference>
<dbReference type="OrthoDB" id="182534at2"/>
<evidence type="ECO:0000256" key="2">
    <source>
        <dbReference type="ARBA" id="ARBA00023125"/>
    </source>
</evidence>
<dbReference type="Pfam" id="PF07883">
    <property type="entry name" value="Cupin_2"/>
    <property type="match status" value="1"/>
</dbReference>
<dbReference type="Gene3D" id="2.60.120.10">
    <property type="entry name" value="Jelly Rolls"/>
    <property type="match status" value="1"/>
</dbReference>
<dbReference type="InterPro" id="IPR037923">
    <property type="entry name" value="HTH-like"/>
</dbReference>
<dbReference type="Pfam" id="PF12833">
    <property type="entry name" value="HTH_18"/>
    <property type="match status" value="1"/>
</dbReference>
<dbReference type="PANTHER" id="PTHR43280">
    <property type="entry name" value="ARAC-FAMILY TRANSCRIPTIONAL REGULATOR"/>
    <property type="match status" value="1"/>
</dbReference>
<dbReference type="InterPro" id="IPR018062">
    <property type="entry name" value="HTH_AraC-typ_CS"/>
</dbReference>
<reference evidence="5 8" key="2">
    <citation type="submission" date="2019-07" db="EMBL/GenBank/DDBJ databases">
        <title>Whole genome shotgun sequence of Halolactibacillus miurensis NBRC 100873.</title>
        <authorList>
            <person name="Hosoyama A."/>
            <person name="Uohara A."/>
            <person name="Ohji S."/>
            <person name="Ichikawa N."/>
        </authorList>
    </citation>
    <scope>NUCLEOTIDE SEQUENCE [LARGE SCALE GENOMIC DNA]</scope>
    <source>
        <strain evidence="5 8">NBRC 100873</strain>
    </source>
</reference>